<evidence type="ECO:0008006" key="3">
    <source>
        <dbReference type="Google" id="ProtNLM"/>
    </source>
</evidence>
<name>A0AAI9K1L9_9FIRM</name>
<accession>A0AAI9K1L9</accession>
<dbReference type="Gene3D" id="1.10.287.1060">
    <property type="entry name" value="ESAT-6-like"/>
    <property type="match status" value="1"/>
</dbReference>
<comment type="caution">
    <text evidence="1">The sequence shown here is derived from an EMBL/GenBank/DDBJ whole genome shotgun (WGS) entry which is preliminary data.</text>
</comment>
<sequence length="96" mass="10770">MAQINVNTEHLLKIASYIEDAGDDLNDYSGNMEKISGNVESAWKSSSTATYVEEIQTVKTNMSKLSREAKDIAKIIRDYVAEIKRIEQENANMLKG</sequence>
<dbReference type="SUPFAM" id="SSF140453">
    <property type="entry name" value="EsxAB dimer-like"/>
    <property type="match status" value="1"/>
</dbReference>
<dbReference type="Proteomes" id="UP000660047">
    <property type="component" value="Unassembled WGS sequence"/>
</dbReference>
<protein>
    <recommendedName>
        <fullName evidence="3">WXG100 family type VII secretion target</fullName>
    </recommendedName>
</protein>
<organism evidence="1 2">
    <name type="scientific">Coprococcus eutactus</name>
    <dbReference type="NCBI Taxonomy" id="33043"/>
    <lineage>
        <taxon>Bacteria</taxon>
        <taxon>Bacillati</taxon>
        <taxon>Bacillota</taxon>
        <taxon>Clostridia</taxon>
        <taxon>Lachnospirales</taxon>
        <taxon>Lachnospiraceae</taxon>
        <taxon>Coprococcus</taxon>
    </lineage>
</organism>
<gene>
    <name evidence="1" type="ORF">COEU31_07290</name>
</gene>
<dbReference type="InterPro" id="IPR010310">
    <property type="entry name" value="T7SS_ESAT-6-like"/>
</dbReference>
<evidence type="ECO:0000313" key="2">
    <source>
        <dbReference type="Proteomes" id="UP000660047"/>
    </source>
</evidence>
<dbReference type="RefSeq" id="WP_055223368.1">
    <property type="nucleotide sequence ID" value="NZ_BLYL01000003.1"/>
</dbReference>
<dbReference type="InterPro" id="IPR036689">
    <property type="entry name" value="ESAT-6-like_sf"/>
</dbReference>
<proteinExistence type="predicted"/>
<dbReference type="AlphaFoldDB" id="A0AAI9K1L9"/>
<reference evidence="1" key="1">
    <citation type="submission" date="2020-06" db="EMBL/GenBank/DDBJ databases">
        <title>Characterization of fructooligosaccharide metabolism and fructooligosaccharide-degrading enzymes in human commensal butyrate producers.</title>
        <authorList>
            <person name="Tanno H."/>
            <person name="Fujii T."/>
            <person name="Hirano K."/>
            <person name="Maeno S."/>
            <person name="Tonozuka T."/>
            <person name="Sakamoto M."/>
            <person name="Ohkuma M."/>
            <person name="Tochio T."/>
            <person name="Endo A."/>
        </authorList>
    </citation>
    <scope>NUCLEOTIDE SEQUENCE</scope>
    <source>
        <strain evidence="1">JCM 31265</strain>
    </source>
</reference>
<dbReference type="Pfam" id="PF06013">
    <property type="entry name" value="WXG100"/>
    <property type="match status" value="1"/>
</dbReference>
<dbReference type="EMBL" id="BLYL01000003">
    <property type="protein sequence ID" value="GFO93683.1"/>
    <property type="molecule type" value="Genomic_DNA"/>
</dbReference>
<evidence type="ECO:0000313" key="1">
    <source>
        <dbReference type="EMBL" id="GFO93683.1"/>
    </source>
</evidence>